<comment type="caution">
    <text evidence="2">The sequence shown here is derived from an EMBL/GenBank/DDBJ whole genome shotgun (WGS) entry which is preliminary data.</text>
</comment>
<dbReference type="AlphaFoldDB" id="A0AAV4SDK1"/>
<name>A0AAV4SDK1_CAEEX</name>
<protein>
    <submittedName>
        <fullName evidence="2">Uncharacterized protein</fullName>
    </submittedName>
</protein>
<reference evidence="2 3" key="1">
    <citation type="submission" date="2021-06" db="EMBL/GenBank/DDBJ databases">
        <title>Caerostris extrusa draft genome.</title>
        <authorList>
            <person name="Kono N."/>
            <person name="Arakawa K."/>
        </authorList>
    </citation>
    <scope>NUCLEOTIDE SEQUENCE [LARGE SCALE GENOMIC DNA]</scope>
</reference>
<dbReference type="EMBL" id="BPLR01009502">
    <property type="protein sequence ID" value="GIY32398.1"/>
    <property type="molecule type" value="Genomic_DNA"/>
</dbReference>
<organism evidence="2 3">
    <name type="scientific">Caerostris extrusa</name>
    <name type="common">Bark spider</name>
    <name type="synonym">Caerostris bankana</name>
    <dbReference type="NCBI Taxonomy" id="172846"/>
    <lineage>
        <taxon>Eukaryota</taxon>
        <taxon>Metazoa</taxon>
        <taxon>Ecdysozoa</taxon>
        <taxon>Arthropoda</taxon>
        <taxon>Chelicerata</taxon>
        <taxon>Arachnida</taxon>
        <taxon>Araneae</taxon>
        <taxon>Araneomorphae</taxon>
        <taxon>Entelegynae</taxon>
        <taxon>Araneoidea</taxon>
        <taxon>Araneidae</taxon>
        <taxon>Caerostris</taxon>
    </lineage>
</organism>
<feature type="compositionally biased region" description="Basic and acidic residues" evidence="1">
    <location>
        <begin position="69"/>
        <end position="78"/>
    </location>
</feature>
<proteinExistence type="predicted"/>
<accession>A0AAV4SDK1</accession>
<evidence type="ECO:0000313" key="3">
    <source>
        <dbReference type="Proteomes" id="UP001054945"/>
    </source>
</evidence>
<gene>
    <name evidence="2" type="ORF">CEXT_266981</name>
</gene>
<feature type="region of interest" description="Disordered" evidence="1">
    <location>
        <begin position="65"/>
        <end position="89"/>
    </location>
</feature>
<evidence type="ECO:0000256" key="1">
    <source>
        <dbReference type="SAM" id="MobiDB-lite"/>
    </source>
</evidence>
<evidence type="ECO:0000313" key="2">
    <source>
        <dbReference type="EMBL" id="GIY32398.1"/>
    </source>
</evidence>
<dbReference type="Proteomes" id="UP001054945">
    <property type="component" value="Unassembled WGS sequence"/>
</dbReference>
<sequence>MIRNNRRRHMPCPQRLQADSSIVCCTCGEYQGGLEVRSDGHRPTVSLHLHIRLYRRHMRYLPASPFPLRPRETDRRDAVQGGSGTRHARNPLRVKAPSLLLSSLLSSSLRRLLPFPLPPSFSSDCLVSLHRFRLIIV</sequence>
<keyword evidence="3" id="KW-1185">Reference proteome</keyword>